<feature type="compositionally biased region" description="Basic and acidic residues" evidence="1">
    <location>
        <begin position="622"/>
        <end position="635"/>
    </location>
</feature>
<dbReference type="Gene3D" id="3.50.30.10">
    <property type="entry name" value="Phosphohistidine domain"/>
    <property type="match status" value="1"/>
</dbReference>
<name>A0ABQ0IM42_9ACTN</name>
<gene>
    <name evidence="3" type="ORF">GP2_024_00540</name>
</gene>
<proteinExistence type="predicted"/>
<dbReference type="EMBL" id="BAOQ01000024">
    <property type="protein sequence ID" value="GAC84627.1"/>
    <property type="molecule type" value="Genomic_DNA"/>
</dbReference>
<feature type="region of interest" description="Disordered" evidence="1">
    <location>
        <begin position="541"/>
        <end position="652"/>
    </location>
</feature>
<reference evidence="3 4" key="1">
    <citation type="submission" date="2013-02" db="EMBL/GenBank/DDBJ databases">
        <title>Whole genome shotgun sequence of Gordonia paraffinivorans NBRC 108238.</title>
        <authorList>
            <person name="Isaki-Nakamura S."/>
            <person name="Hosoyama A."/>
            <person name="Tsuchikane K."/>
            <person name="Ando Y."/>
            <person name="Baba S."/>
            <person name="Ohji S."/>
            <person name="Hamada M."/>
            <person name="Tamura T."/>
            <person name="Yamazoe A."/>
            <person name="Yamazaki S."/>
            <person name="Fujita N."/>
        </authorList>
    </citation>
    <scope>NUCLEOTIDE SEQUENCE [LARGE SCALE GENOMIC DNA]</scope>
    <source>
        <strain evidence="3 4">NBRC 108238</strain>
    </source>
</reference>
<dbReference type="Proteomes" id="UP000035021">
    <property type="component" value="Unassembled WGS sequence"/>
</dbReference>
<feature type="compositionally biased region" description="Basic residues" evidence="1">
    <location>
        <begin position="597"/>
        <end position="606"/>
    </location>
</feature>
<evidence type="ECO:0000256" key="1">
    <source>
        <dbReference type="SAM" id="MobiDB-lite"/>
    </source>
</evidence>
<keyword evidence="4" id="KW-1185">Reference proteome</keyword>
<evidence type="ECO:0000313" key="3">
    <source>
        <dbReference type="EMBL" id="GAC84627.1"/>
    </source>
</evidence>
<comment type="caution">
    <text evidence="3">The sequence shown here is derived from an EMBL/GenBank/DDBJ whole genome shotgun (WGS) entry which is preliminary data.</text>
</comment>
<dbReference type="InterPro" id="IPR036637">
    <property type="entry name" value="Phosphohistidine_dom_sf"/>
</dbReference>
<dbReference type="RefSeq" id="WP_006900860.1">
    <property type="nucleotide sequence ID" value="NZ_BAOQ01000024.1"/>
</dbReference>
<protein>
    <recommendedName>
        <fullName evidence="2">PEP-utilising enzyme mobile domain-containing protein</fullName>
    </recommendedName>
</protein>
<organism evidence="3 4">
    <name type="scientific">Gordonia paraffinivorans NBRC 108238</name>
    <dbReference type="NCBI Taxonomy" id="1223543"/>
    <lineage>
        <taxon>Bacteria</taxon>
        <taxon>Bacillati</taxon>
        <taxon>Actinomycetota</taxon>
        <taxon>Actinomycetes</taxon>
        <taxon>Mycobacteriales</taxon>
        <taxon>Gordoniaceae</taxon>
        <taxon>Gordonia</taxon>
    </lineage>
</organism>
<accession>A0ABQ0IM42</accession>
<feature type="compositionally biased region" description="Basic and acidic residues" evidence="1">
    <location>
        <begin position="564"/>
        <end position="586"/>
    </location>
</feature>
<dbReference type="InterPro" id="IPR008279">
    <property type="entry name" value="PEP-util_enz_mobile_dom"/>
</dbReference>
<sequence length="789" mass="86153">MTAEAPTTVGEGYEPVGEGLTVFESAEPVFGRAKWLDSPDDVIAFVESGEDVSEVIVIARGGTTTFLSMALNAGVRGIITLQGAPESHLGILSREYGIPCILSVAFQRGMRTARGEVVPADGARLRMDISARPAGYVHMESGAPVDDSPVEQDVPALTAEEQAQIQKLLTDFRGEIPHGAAGDAQMQQSLSSNVLDLSDPEYDRELTAGETTDILRYLAWCVWDALAARAIEGESGLIPRQEYEALGFMDSWFRHPGWLQAIRERVGDAGMVEIGARARSEIGTKINLLHAWAAGTALSEGRAVALELELHEFEYRAATIPAAMTATRQLYQGIWGSGPMFASMCEYRAPVLDRSWIDRFQSDRIGLGSDADRTTFQRFNGALELLGFLVHFDNRLGLGDSGPYPTEDGGFVIVCDRFINEPAYEWSSAAAGLPYAVTIAMFFDGDTDLQTKVQDRSTMFTEPANYLPYVTGVAVYAREQFDTPMSELRTLTLADMDQMRAHGEASSAALYKHIASMSHDGEGDGRCRRVRLRFPVAVRPRGGHVRRTGGRARLHVAGSSRGGQLRDDHRRRGRRDDPPVLPDRHLGQRGAAEQPGHHRRRARRARGAACPRCARAGHHGAARGEHRPADRDRRGGPGRRGGGGLGQAAHRPDRRFPAHAGRAVAVAAAAPTGQPADPALEQAYQQFLAPNREFKQLTSQWQADRDLDAVLAGLDRIDGEVSRILGDAAAASARFERYRSRFGEALARFRGGDESALAKPMAASYHDIWMELHEDLLVTLGKERSADDE</sequence>
<feature type="domain" description="PEP-utilising enzyme mobile" evidence="2">
    <location>
        <begin position="55"/>
        <end position="108"/>
    </location>
</feature>
<dbReference type="Pfam" id="PF00391">
    <property type="entry name" value="PEP-utilizers"/>
    <property type="match status" value="1"/>
</dbReference>
<dbReference type="SUPFAM" id="SSF52009">
    <property type="entry name" value="Phosphohistidine domain"/>
    <property type="match status" value="1"/>
</dbReference>
<evidence type="ECO:0000259" key="2">
    <source>
        <dbReference type="Pfam" id="PF00391"/>
    </source>
</evidence>
<feature type="compositionally biased region" description="Basic residues" evidence="1">
    <location>
        <begin position="541"/>
        <end position="554"/>
    </location>
</feature>
<evidence type="ECO:0000313" key="4">
    <source>
        <dbReference type="Proteomes" id="UP000035021"/>
    </source>
</evidence>